<evidence type="ECO:0000313" key="1">
    <source>
        <dbReference type="EMBL" id="MPN03844.1"/>
    </source>
</evidence>
<dbReference type="AlphaFoldDB" id="A0A645ETL4"/>
<sequence length="228" mass="24534">MHSRYYNPEWGRFINADILINTVSSQNGSNIYAYCLNNPVNMADDDGNDPTPTWARNILYGNASAADYAKALSVNPNAWAGSARSTVDRAISIAKASKPMVPKKKTSVSLGPVSYSNNQKSYEKVMYAEWSGPNLEEMTVATLELAVASMRKSWEHGGVGFNLMRGYAGIQLFNDGTGVSIEIFSFSAHLNVGDYSVEASIGVGAERAFGAGAKWGYGLIGGLTINSH</sequence>
<name>A0A645ETL4_9ZZZZ</name>
<protein>
    <recommendedName>
        <fullName evidence="2">RHS repeat-associated core domain-containing protein</fullName>
    </recommendedName>
</protein>
<dbReference type="NCBIfam" id="TIGR03696">
    <property type="entry name" value="Rhs_assc_core"/>
    <property type="match status" value="1"/>
</dbReference>
<comment type="caution">
    <text evidence="1">The sequence shown here is derived from an EMBL/GenBank/DDBJ whole genome shotgun (WGS) entry which is preliminary data.</text>
</comment>
<organism evidence="1">
    <name type="scientific">bioreactor metagenome</name>
    <dbReference type="NCBI Taxonomy" id="1076179"/>
    <lineage>
        <taxon>unclassified sequences</taxon>
        <taxon>metagenomes</taxon>
        <taxon>ecological metagenomes</taxon>
    </lineage>
</organism>
<dbReference type="EMBL" id="VSSQ01049764">
    <property type="protein sequence ID" value="MPN03844.1"/>
    <property type="molecule type" value="Genomic_DNA"/>
</dbReference>
<reference evidence="1" key="1">
    <citation type="submission" date="2019-08" db="EMBL/GenBank/DDBJ databases">
        <authorList>
            <person name="Kucharzyk K."/>
            <person name="Murdoch R.W."/>
            <person name="Higgins S."/>
            <person name="Loffler F."/>
        </authorList>
    </citation>
    <scope>NUCLEOTIDE SEQUENCE</scope>
</reference>
<dbReference type="InterPro" id="IPR022385">
    <property type="entry name" value="Rhs_assc_core"/>
</dbReference>
<gene>
    <name evidence="1" type="ORF">SDC9_151078</name>
</gene>
<evidence type="ECO:0008006" key="2">
    <source>
        <dbReference type="Google" id="ProtNLM"/>
    </source>
</evidence>
<proteinExistence type="predicted"/>
<accession>A0A645ETL4</accession>
<dbReference type="Gene3D" id="2.180.10.10">
    <property type="entry name" value="RHS repeat-associated core"/>
    <property type="match status" value="1"/>
</dbReference>